<evidence type="ECO:0000256" key="5">
    <source>
        <dbReference type="ARBA" id="ARBA00022679"/>
    </source>
</evidence>
<dbReference type="SUPFAM" id="SSF52058">
    <property type="entry name" value="L domain-like"/>
    <property type="match status" value="1"/>
</dbReference>
<evidence type="ECO:0000313" key="17">
    <source>
        <dbReference type="EMBL" id="KAF5752797.1"/>
    </source>
</evidence>
<keyword evidence="3" id="KW-0723">Serine/threonine-protein kinase</keyword>
<evidence type="ECO:0000256" key="9">
    <source>
        <dbReference type="ARBA" id="ARBA00022840"/>
    </source>
</evidence>
<keyword evidence="11" id="KW-0325">Glycoprotein</keyword>
<dbReference type="Proteomes" id="UP000593562">
    <property type="component" value="Unassembled WGS sequence"/>
</dbReference>
<feature type="domain" description="Disease resistance R13L4/SHOC-2-like LRR" evidence="16">
    <location>
        <begin position="151"/>
        <end position="258"/>
    </location>
</feature>
<gene>
    <name evidence="17" type="ORF">HS088_TW01G00715</name>
</gene>
<keyword evidence="7" id="KW-0677">Repeat</keyword>
<dbReference type="EC" id="2.7.11.1" evidence="2"/>
<evidence type="ECO:0000256" key="1">
    <source>
        <dbReference type="ARBA" id="ARBA00004479"/>
    </source>
</evidence>
<dbReference type="GO" id="GO:0004674">
    <property type="term" value="F:protein serine/threonine kinase activity"/>
    <property type="evidence" value="ECO:0007669"/>
    <property type="project" value="UniProtKB-KW"/>
</dbReference>
<comment type="catalytic activity">
    <reaction evidence="12">
        <text>L-threonyl-[protein] + ATP = O-phospho-L-threonyl-[protein] + ADP + H(+)</text>
        <dbReference type="Rhea" id="RHEA:46608"/>
        <dbReference type="Rhea" id="RHEA-COMP:11060"/>
        <dbReference type="Rhea" id="RHEA-COMP:11605"/>
        <dbReference type="ChEBI" id="CHEBI:15378"/>
        <dbReference type="ChEBI" id="CHEBI:30013"/>
        <dbReference type="ChEBI" id="CHEBI:30616"/>
        <dbReference type="ChEBI" id="CHEBI:61977"/>
        <dbReference type="ChEBI" id="CHEBI:456216"/>
        <dbReference type="EC" id="2.7.11.1"/>
    </reaction>
</comment>
<keyword evidence="8" id="KW-0547">Nucleotide-binding</keyword>
<organism evidence="17 18">
    <name type="scientific">Tripterygium wilfordii</name>
    <name type="common">Thunder God vine</name>
    <dbReference type="NCBI Taxonomy" id="458696"/>
    <lineage>
        <taxon>Eukaryota</taxon>
        <taxon>Viridiplantae</taxon>
        <taxon>Streptophyta</taxon>
        <taxon>Embryophyta</taxon>
        <taxon>Tracheophyta</taxon>
        <taxon>Spermatophyta</taxon>
        <taxon>Magnoliopsida</taxon>
        <taxon>eudicotyledons</taxon>
        <taxon>Gunneridae</taxon>
        <taxon>Pentapetalae</taxon>
        <taxon>rosids</taxon>
        <taxon>fabids</taxon>
        <taxon>Celastrales</taxon>
        <taxon>Celastraceae</taxon>
        <taxon>Tripterygium</taxon>
    </lineage>
</organism>
<evidence type="ECO:0000256" key="7">
    <source>
        <dbReference type="ARBA" id="ARBA00022737"/>
    </source>
</evidence>
<dbReference type="AlphaFoldDB" id="A0A7J7E2I6"/>
<feature type="chain" id="PRO_5029873725" description="non-specific serine/threonine protein kinase" evidence="14">
    <location>
        <begin position="26"/>
        <end position="515"/>
    </location>
</feature>
<dbReference type="FunFam" id="3.80.10.10:FF:000433">
    <property type="entry name" value="Putative LRR receptor-like serine/threonine-protein kinase isoform A"/>
    <property type="match status" value="1"/>
</dbReference>
<evidence type="ECO:0000256" key="6">
    <source>
        <dbReference type="ARBA" id="ARBA00022729"/>
    </source>
</evidence>
<evidence type="ECO:0000313" key="18">
    <source>
        <dbReference type="Proteomes" id="UP000593562"/>
    </source>
</evidence>
<evidence type="ECO:0000259" key="16">
    <source>
        <dbReference type="Pfam" id="PF23598"/>
    </source>
</evidence>
<evidence type="ECO:0000256" key="11">
    <source>
        <dbReference type="ARBA" id="ARBA00023180"/>
    </source>
</evidence>
<dbReference type="Pfam" id="PF23598">
    <property type="entry name" value="LRR_14"/>
    <property type="match status" value="1"/>
</dbReference>
<dbReference type="Gene3D" id="3.80.10.10">
    <property type="entry name" value="Ribonuclease Inhibitor"/>
    <property type="match status" value="3"/>
</dbReference>
<dbReference type="PANTHER" id="PTHR48006">
    <property type="entry name" value="LEUCINE-RICH REPEAT-CONTAINING PROTEIN DDB_G0281931-RELATED"/>
    <property type="match status" value="1"/>
</dbReference>
<evidence type="ECO:0000256" key="3">
    <source>
        <dbReference type="ARBA" id="ARBA00022527"/>
    </source>
</evidence>
<dbReference type="Gene3D" id="2.60.120.430">
    <property type="entry name" value="Galactose-binding lectin"/>
    <property type="match status" value="1"/>
</dbReference>
<dbReference type="InterPro" id="IPR001611">
    <property type="entry name" value="Leu-rich_rpt"/>
</dbReference>
<keyword evidence="18" id="KW-1185">Reference proteome</keyword>
<reference evidence="17 18" key="1">
    <citation type="journal article" date="2020" name="Nat. Commun.">
        <title>Genome of Tripterygium wilfordii and identification of cytochrome P450 involved in triptolide biosynthesis.</title>
        <authorList>
            <person name="Tu L."/>
            <person name="Su P."/>
            <person name="Zhang Z."/>
            <person name="Gao L."/>
            <person name="Wang J."/>
            <person name="Hu T."/>
            <person name="Zhou J."/>
            <person name="Zhang Y."/>
            <person name="Zhao Y."/>
            <person name="Liu Y."/>
            <person name="Song Y."/>
            <person name="Tong Y."/>
            <person name="Lu Y."/>
            <person name="Yang J."/>
            <person name="Xu C."/>
            <person name="Jia M."/>
            <person name="Peters R.J."/>
            <person name="Huang L."/>
            <person name="Gao W."/>
        </authorList>
    </citation>
    <scope>NUCLEOTIDE SEQUENCE [LARGE SCALE GENOMIC DNA]</scope>
    <source>
        <strain evidence="18">cv. XIE 37</strain>
        <tissue evidence="17">Leaf</tissue>
    </source>
</reference>
<proteinExistence type="predicted"/>
<sequence>MVATKLFIFLIIAISCFRLLRFTESKVVQEEVDALQEISSTLGSKYWKLNADNCELEMVGLTLEPPKNSEHGIVCECLDQNNTDCHVVKVMLKNYNLPGILPPQLVKLPYLKEIDLSYNYLNGTIPHEWASMHLNFISLLVNRLSGEIPRVLGNITTLTYLCLEANQFSGNIPSELGRLNNLQTLMLSSNQLTGKLPASLSKLRNLTDFRINDNNFEGTIPNFLQNWKQLNRLEIQASGLEGPIPSSISLLNQILELKITDIKGPIQDFPTLKNVTGIEKLVLRHCNISGEIPTYIWTMKNLQLLDVSFNKLVGKIPSTISAEGLRFVFLSGNLLSGDVPESILKDKSNVNLNLNLFRSSSVEKNSMQALPCLETFKCPQYSNCLHINCGGKDATVKETGKNVLYEGDGQVEGGTAKYYLNGKTYWGFSSTGDFMDDNDYQNTRYTEKLVLKDFNIEDEAGGAQKPLVKKISNVHVTNKMLEIRFYWAGKGTTRIPYRGVYGPIISAISVVSDSD</sequence>
<protein>
    <recommendedName>
        <fullName evidence="2">non-specific serine/threonine protein kinase</fullName>
        <ecNumber evidence="2">2.7.11.1</ecNumber>
    </recommendedName>
</protein>
<dbReference type="EMBL" id="JAAARO010000001">
    <property type="protein sequence ID" value="KAF5752797.1"/>
    <property type="molecule type" value="Genomic_DNA"/>
</dbReference>
<dbReference type="FunFam" id="3.80.10.10:FF:000452">
    <property type="entry name" value="Probable LRR receptor-like serine/threonine-protein kinase RFK1"/>
    <property type="match status" value="1"/>
</dbReference>
<evidence type="ECO:0000256" key="14">
    <source>
        <dbReference type="SAM" id="SignalP"/>
    </source>
</evidence>
<dbReference type="GO" id="GO:0005524">
    <property type="term" value="F:ATP binding"/>
    <property type="evidence" value="ECO:0007669"/>
    <property type="project" value="UniProtKB-KW"/>
</dbReference>
<feature type="domain" description="Malectin" evidence="15">
    <location>
        <begin position="447"/>
        <end position="508"/>
    </location>
</feature>
<dbReference type="InterPro" id="IPR032675">
    <property type="entry name" value="LRR_dom_sf"/>
</dbReference>
<dbReference type="InterPro" id="IPR021720">
    <property type="entry name" value="Malectin_dom"/>
</dbReference>
<keyword evidence="6 14" id="KW-0732">Signal</keyword>
<evidence type="ECO:0000256" key="13">
    <source>
        <dbReference type="ARBA" id="ARBA00048679"/>
    </source>
</evidence>
<keyword evidence="5" id="KW-0808">Transferase</keyword>
<dbReference type="PANTHER" id="PTHR48006:SF72">
    <property type="entry name" value="LRR RECEPTOR-LIKE SERINE_THREONINE-PROTEIN KINASE RFK1-RELATED"/>
    <property type="match status" value="1"/>
</dbReference>
<name>A0A7J7E2I6_TRIWF</name>
<feature type="signal peptide" evidence="14">
    <location>
        <begin position="1"/>
        <end position="25"/>
    </location>
</feature>
<comment type="subcellular location">
    <subcellularLocation>
        <location evidence="1">Membrane</location>
        <topology evidence="1">Single-pass type I membrane protein</topology>
    </subcellularLocation>
</comment>
<comment type="caution">
    <text evidence="17">The sequence shown here is derived from an EMBL/GenBank/DDBJ whole genome shotgun (WGS) entry which is preliminary data.</text>
</comment>
<evidence type="ECO:0000256" key="2">
    <source>
        <dbReference type="ARBA" id="ARBA00012513"/>
    </source>
</evidence>
<evidence type="ECO:0000256" key="4">
    <source>
        <dbReference type="ARBA" id="ARBA00022553"/>
    </source>
</evidence>
<evidence type="ECO:0000256" key="8">
    <source>
        <dbReference type="ARBA" id="ARBA00022741"/>
    </source>
</evidence>
<accession>A0A7J7E2I6</accession>
<keyword evidence="10 17" id="KW-0675">Receptor</keyword>
<keyword evidence="17" id="KW-0418">Kinase</keyword>
<dbReference type="PROSITE" id="PS51257">
    <property type="entry name" value="PROKAR_LIPOPROTEIN"/>
    <property type="match status" value="1"/>
</dbReference>
<dbReference type="Pfam" id="PF11721">
    <property type="entry name" value="Malectin"/>
    <property type="match status" value="1"/>
</dbReference>
<dbReference type="InterPro" id="IPR051824">
    <property type="entry name" value="LRR_Rcpt-Like_S/T_Kinase"/>
</dbReference>
<dbReference type="InterPro" id="IPR055414">
    <property type="entry name" value="LRR_R13L4/SHOC2-like"/>
</dbReference>
<evidence type="ECO:0000256" key="12">
    <source>
        <dbReference type="ARBA" id="ARBA00047899"/>
    </source>
</evidence>
<keyword evidence="4" id="KW-0597">Phosphoprotein</keyword>
<comment type="catalytic activity">
    <reaction evidence="13">
        <text>L-seryl-[protein] + ATP = O-phospho-L-seryl-[protein] + ADP + H(+)</text>
        <dbReference type="Rhea" id="RHEA:17989"/>
        <dbReference type="Rhea" id="RHEA-COMP:9863"/>
        <dbReference type="Rhea" id="RHEA-COMP:11604"/>
        <dbReference type="ChEBI" id="CHEBI:15378"/>
        <dbReference type="ChEBI" id="CHEBI:29999"/>
        <dbReference type="ChEBI" id="CHEBI:30616"/>
        <dbReference type="ChEBI" id="CHEBI:83421"/>
        <dbReference type="ChEBI" id="CHEBI:456216"/>
        <dbReference type="EC" id="2.7.11.1"/>
    </reaction>
</comment>
<dbReference type="Pfam" id="PF00560">
    <property type="entry name" value="LRR_1"/>
    <property type="match status" value="3"/>
</dbReference>
<dbReference type="GO" id="GO:0016020">
    <property type="term" value="C:membrane"/>
    <property type="evidence" value="ECO:0007669"/>
    <property type="project" value="UniProtKB-SubCell"/>
</dbReference>
<evidence type="ECO:0000259" key="15">
    <source>
        <dbReference type="Pfam" id="PF11721"/>
    </source>
</evidence>
<evidence type="ECO:0000256" key="10">
    <source>
        <dbReference type="ARBA" id="ARBA00023170"/>
    </source>
</evidence>
<keyword evidence="9" id="KW-0067">ATP-binding</keyword>
<dbReference type="InParanoid" id="A0A7J7E2I6"/>